<dbReference type="AlphaFoldDB" id="A0A2G9H495"/>
<sequence length="127" mass="14184">MNLKFCELLDMNYLLPTNDIQNRGFIDSAIDDDDDGESSDSKYGANDDNHSEGVALDFEYFAEGDKLSDTDDALGSDESFINANAYFIDNEDDSHAFCYAKNDVESDLDILDSPNESNHENMGLKFP</sequence>
<dbReference type="Proteomes" id="UP000231279">
    <property type="component" value="Unassembled WGS sequence"/>
</dbReference>
<gene>
    <name evidence="2" type="ORF">CDL12_15051</name>
</gene>
<dbReference type="OrthoDB" id="10628813at2759"/>
<accession>A0A2G9H495</accession>
<comment type="caution">
    <text evidence="2">The sequence shown here is derived from an EMBL/GenBank/DDBJ whole genome shotgun (WGS) entry which is preliminary data.</text>
</comment>
<feature type="region of interest" description="Disordered" evidence="1">
    <location>
        <begin position="25"/>
        <end position="50"/>
    </location>
</feature>
<keyword evidence="3" id="KW-1185">Reference proteome</keyword>
<organism evidence="2 3">
    <name type="scientific">Handroanthus impetiginosus</name>
    <dbReference type="NCBI Taxonomy" id="429701"/>
    <lineage>
        <taxon>Eukaryota</taxon>
        <taxon>Viridiplantae</taxon>
        <taxon>Streptophyta</taxon>
        <taxon>Embryophyta</taxon>
        <taxon>Tracheophyta</taxon>
        <taxon>Spermatophyta</taxon>
        <taxon>Magnoliopsida</taxon>
        <taxon>eudicotyledons</taxon>
        <taxon>Gunneridae</taxon>
        <taxon>Pentapetalae</taxon>
        <taxon>asterids</taxon>
        <taxon>lamiids</taxon>
        <taxon>Lamiales</taxon>
        <taxon>Bignoniaceae</taxon>
        <taxon>Crescentiina</taxon>
        <taxon>Tabebuia alliance</taxon>
        <taxon>Handroanthus</taxon>
    </lineage>
</organism>
<dbReference type="EMBL" id="NKXS01002708">
    <property type="protein sequence ID" value="PIN12339.1"/>
    <property type="molecule type" value="Genomic_DNA"/>
</dbReference>
<evidence type="ECO:0000313" key="3">
    <source>
        <dbReference type="Proteomes" id="UP000231279"/>
    </source>
</evidence>
<evidence type="ECO:0000313" key="2">
    <source>
        <dbReference type="EMBL" id="PIN12339.1"/>
    </source>
</evidence>
<reference evidence="3" key="1">
    <citation type="journal article" date="2018" name="Gigascience">
        <title>Genome assembly of the Pink Ipe (Handroanthus impetiginosus, Bignoniaceae), a highly valued, ecologically keystone Neotropical timber forest tree.</title>
        <authorList>
            <person name="Silva-Junior O.B."/>
            <person name="Grattapaglia D."/>
            <person name="Novaes E."/>
            <person name="Collevatti R.G."/>
        </authorList>
    </citation>
    <scope>NUCLEOTIDE SEQUENCE [LARGE SCALE GENOMIC DNA]</scope>
    <source>
        <strain evidence="3">cv. UFG-1</strain>
    </source>
</reference>
<proteinExistence type="predicted"/>
<evidence type="ECO:0000256" key="1">
    <source>
        <dbReference type="SAM" id="MobiDB-lite"/>
    </source>
</evidence>
<name>A0A2G9H495_9LAMI</name>
<protein>
    <submittedName>
        <fullName evidence="2">Uncharacterized protein</fullName>
    </submittedName>
</protein>
<feature type="compositionally biased region" description="Acidic residues" evidence="1">
    <location>
        <begin position="29"/>
        <end position="38"/>
    </location>
</feature>